<dbReference type="AlphaFoldDB" id="A0A1E3TLE5"/>
<dbReference type="RefSeq" id="WP_069394054.1">
    <property type="nucleotide sequence ID" value="NZ_JACKUN010000022.1"/>
</dbReference>
<dbReference type="STRING" id="29313.BHQ16_00560"/>
<dbReference type="EMBL" id="UEGW01000001">
    <property type="protein sequence ID" value="SRX92884.1"/>
    <property type="molecule type" value="Genomic_DNA"/>
</dbReference>
<protein>
    <submittedName>
        <fullName evidence="1">ESX-1 secretion-associated protein EspH</fullName>
    </submittedName>
</protein>
<organism evidence="1 2">
    <name type="scientific">Mycobacterium shimoidei</name>
    <dbReference type="NCBI Taxonomy" id="29313"/>
    <lineage>
        <taxon>Bacteria</taxon>
        <taxon>Bacillati</taxon>
        <taxon>Actinomycetota</taxon>
        <taxon>Actinomycetes</taxon>
        <taxon>Mycobacteriales</taxon>
        <taxon>Mycobacteriaceae</taxon>
        <taxon>Mycobacterium</taxon>
    </lineage>
</organism>
<keyword evidence="2" id="KW-1185">Reference proteome</keyword>
<dbReference type="Proteomes" id="UP000252015">
    <property type="component" value="Unassembled WGS sequence"/>
</dbReference>
<accession>A0A1E3TLE5</accession>
<evidence type="ECO:0000313" key="1">
    <source>
        <dbReference type="EMBL" id="SRX92884.1"/>
    </source>
</evidence>
<sequence length="178" mass="19401">MDGTPPYLPGDDDRDDLAALDFSVDDYGEGSTFDAFEGYVRTQPSDDEETFDSIAGFAAESGDEQEPSPPLFTVTNPPGTVSVSAYLDGRVHRIDLSARVTNMTEPQLAEEILLIAGLARQKARSAQYTFMLDGMRELGHDNVATRDFLSRDLGLPSPEEATAKTAQLFATRYSGDHD</sequence>
<reference evidence="1 2" key="1">
    <citation type="submission" date="2018-05" db="EMBL/GenBank/DDBJ databases">
        <authorList>
            <consortium name="IHU Genomes"/>
        </authorList>
    </citation>
    <scope>NUCLEOTIDE SEQUENCE [LARGE SCALE GENOMIC DNA]</scope>
    <source>
        <strain evidence="1 2">P7336</strain>
    </source>
</reference>
<dbReference type="OrthoDB" id="4641051at2"/>
<proteinExistence type="predicted"/>
<evidence type="ECO:0000313" key="2">
    <source>
        <dbReference type="Proteomes" id="UP000252015"/>
    </source>
</evidence>
<name>A0A1E3TLE5_MYCSH</name>
<gene>
    <name evidence="1" type="primary">espH</name>
    <name evidence="1" type="ORF">MSP7336_01113</name>
</gene>